<keyword evidence="4" id="KW-1185">Reference proteome</keyword>
<dbReference type="EMBL" id="VYYT01000246">
    <property type="protein sequence ID" value="KAK2752717.1"/>
    <property type="molecule type" value="Genomic_DNA"/>
</dbReference>
<evidence type="ECO:0000313" key="4">
    <source>
        <dbReference type="Proteomes" id="UP001281614"/>
    </source>
</evidence>
<reference evidence="3" key="1">
    <citation type="submission" date="2023-02" db="EMBL/GenBank/DDBJ databases">
        <title>Colletotrichum kahawae CIFC_Que2 genome sequencing and assembly.</title>
        <authorList>
            <person name="Baroncelli R."/>
        </authorList>
    </citation>
    <scope>NUCLEOTIDE SEQUENCE</scope>
    <source>
        <strain evidence="3">CIFC_Que2</strain>
    </source>
</reference>
<gene>
    <name evidence="3" type="ORF">CKAH01_17643</name>
</gene>
<name>A0AAE0D393_COLKA</name>
<proteinExistence type="predicted"/>
<accession>A0AAE0D393</accession>
<sequence length="286" mass="31814">MRNDETSSLAQSWLVKHRYGLLRRDHSSSSSSPQQLNFDPPNLPHPQAQTQRERLKTITDEWVTQETSIVIKYPEYVNTVFGLTVILVVGGVLCGLLVGSRVDGVDPFNFTIFSWILGGFILLIAKIVRVSDWTWRDFLLRRVTCRSVCELANVTELSEQEILAHLLSSESHSILQTGGPLKAFAKYPVVDGLSIDVCPDLQTLVASGIVPVKVVTVDGEALVLLHLIPGRESVRDIPSSGSTDSMLVCTRLPQSSVDSEDLVFNWQELSWTKVLGVYNAVEKRVR</sequence>
<keyword evidence="2" id="KW-0472">Membrane</keyword>
<keyword evidence="2" id="KW-0812">Transmembrane</keyword>
<evidence type="ECO:0000256" key="1">
    <source>
        <dbReference type="SAM" id="MobiDB-lite"/>
    </source>
</evidence>
<keyword evidence="2" id="KW-1133">Transmembrane helix</keyword>
<feature type="region of interest" description="Disordered" evidence="1">
    <location>
        <begin position="24"/>
        <end position="49"/>
    </location>
</feature>
<dbReference type="Proteomes" id="UP001281614">
    <property type="component" value="Unassembled WGS sequence"/>
</dbReference>
<dbReference type="AlphaFoldDB" id="A0AAE0D393"/>
<evidence type="ECO:0000256" key="2">
    <source>
        <dbReference type="SAM" id="Phobius"/>
    </source>
</evidence>
<feature type="transmembrane region" description="Helical" evidence="2">
    <location>
        <begin position="110"/>
        <end position="128"/>
    </location>
</feature>
<comment type="caution">
    <text evidence="3">The sequence shown here is derived from an EMBL/GenBank/DDBJ whole genome shotgun (WGS) entry which is preliminary data.</text>
</comment>
<organism evidence="3 4">
    <name type="scientific">Colletotrichum kahawae</name>
    <name type="common">Coffee berry disease fungus</name>
    <dbReference type="NCBI Taxonomy" id="34407"/>
    <lineage>
        <taxon>Eukaryota</taxon>
        <taxon>Fungi</taxon>
        <taxon>Dikarya</taxon>
        <taxon>Ascomycota</taxon>
        <taxon>Pezizomycotina</taxon>
        <taxon>Sordariomycetes</taxon>
        <taxon>Hypocreomycetidae</taxon>
        <taxon>Glomerellales</taxon>
        <taxon>Glomerellaceae</taxon>
        <taxon>Colletotrichum</taxon>
        <taxon>Colletotrichum gloeosporioides species complex</taxon>
    </lineage>
</organism>
<feature type="transmembrane region" description="Helical" evidence="2">
    <location>
        <begin position="76"/>
        <end position="98"/>
    </location>
</feature>
<evidence type="ECO:0000313" key="3">
    <source>
        <dbReference type="EMBL" id="KAK2752717.1"/>
    </source>
</evidence>
<protein>
    <submittedName>
        <fullName evidence="3">Uncharacterized protein</fullName>
    </submittedName>
</protein>